<evidence type="ECO:0000259" key="7">
    <source>
        <dbReference type="PROSITE" id="PS50103"/>
    </source>
</evidence>
<feature type="zinc finger region" description="C3H1-type" evidence="5">
    <location>
        <begin position="117"/>
        <end position="145"/>
    </location>
</feature>
<feature type="domain" description="C3H1-type" evidence="7">
    <location>
        <begin position="319"/>
        <end position="347"/>
    </location>
</feature>
<feature type="zinc finger region" description="C3H1-type" evidence="5">
    <location>
        <begin position="319"/>
        <end position="347"/>
    </location>
</feature>
<dbReference type="OMA" id="CCKYGTT"/>
<evidence type="ECO:0000256" key="4">
    <source>
        <dbReference type="ARBA" id="ARBA00023125"/>
    </source>
</evidence>
<dbReference type="Gene3D" id="4.10.1000.10">
    <property type="entry name" value="Zinc finger, CCCH-type"/>
    <property type="match status" value="2"/>
</dbReference>
<organism evidence="8 9">
    <name type="scientific">Taxus chinensis</name>
    <name type="common">Chinese yew</name>
    <name type="synonym">Taxus wallichiana var. chinensis</name>
    <dbReference type="NCBI Taxonomy" id="29808"/>
    <lineage>
        <taxon>Eukaryota</taxon>
        <taxon>Viridiplantae</taxon>
        <taxon>Streptophyta</taxon>
        <taxon>Embryophyta</taxon>
        <taxon>Tracheophyta</taxon>
        <taxon>Spermatophyta</taxon>
        <taxon>Pinopsida</taxon>
        <taxon>Pinidae</taxon>
        <taxon>Conifers II</taxon>
        <taxon>Cupressales</taxon>
        <taxon>Taxaceae</taxon>
        <taxon>Taxus</taxon>
    </lineage>
</organism>
<keyword evidence="3 5" id="KW-0862">Zinc</keyword>
<keyword evidence="2 5" id="KW-0863">Zinc-finger</keyword>
<accession>A0AA38GYN3</accession>
<dbReference type="Pfam" id="PF00642">
    <property type="entry name" value="zf-CCCH"/>
    <property type="match status" value="5"/>
</dbReference>
<feature type="compositionally biased region" description="Basic and acidic residues" evidence="6">
    <location>
        <begin position="392"/>
        <end position="402"/>
    </location>
</feature>
<keyword evidence="1 5" id="KW-0479">Metal-binding</keyword>
<sequence length="441" mass="48400">KLGVMHYEQSLGKAMGKITLDPVESYPERVDEPDCAYYMRTGLCGYGSNCRFNHPPHMKQDNSSKGEFPERAGQPECQYYLKTGTCKFGASCKYHHPRDRNTLGGQVPMNYLGLPMRQGEKECAYYMRTGTCKFGAQCKFHHPQLTALVPVSGYASAGSPTTPASSFHPGILSWPLPRTPYVASPRLQGSPAYMPVIFSPSQGMLSMPTWNNYQGPVSPLLSPERQQPMGTGRTYNSTQQAESPASSMQGGISPFIQTGSQHSVGQREPFPERRGQPECQYYMKTGDCKFGITCRYHHPKERIAQLPTCMLSPLGLPLRPDQPACTFYARYGICKFGPTCKFDHPLSGTDLMYSPSSSSLSEQTVAPYPRGGSPTTTLVRSSSAENSRSVLTKKDLPSKSEDPISFMNIHPTNGLVDVKEADALLNSSSAVLSESAESFSS</sequence>
<reference evidence="8 9" key="1">
    <citation type="journal article" date="2021" name="Nat. Plants">
        <title>The Taxus genome provides insights into paclitaxel biosynthesis.</title>
        <authorList>
            <person name="Xiong X."/>
            <person name="Gou J."/>
            <person name="Liao Q."/>
            <person name="Li Y."/>
            <person name="Zhou Q."/>
            <person name="Bi G."/>
            <person name="Li C."/>
            <person name="Du R."/>
            <person name="Wang X."/>
            <person name="Sun T."/>
            <person name="Guo L."/>
            <person name="Liang H."/>
            <person name="Lu P."/>
            <person name="Wu Y."/>
            <person name="Zhang Z."/>
            <person name="Ro D.K."/>
            <person name="Shang Y."/>
            <person name="Huang S."/>
            <person name="Yan J."/>
        </authorList>
    </citation>
    <scope>NUCLEOTIDE SEQUENCE [LARGE SCALE GENOMIC DNA]</scope>
    <source>
        <strain evidence="8">Ta-2019</strain>
    </source>
</reference>
<evidence type="ECO:0000256" key="3">
    <source>
        <dbReference type="ARBA" id="ARBA00022833"/>
    </source>
</evidence>
<keyword evidence="4" id="KW-0238">DNA-binding</keyword>
<dbReference type="PANTHER" id="PTHR12506">
    <property type="entry name" value="PROTEIN PHOSPHATASE RELATED"/>
    <property type="match status" value="1"/>
</dbReference>
<dbReference type="Proteomes" id="UP000824469">
    <property type="component" value="Unassembled WGS sequence"/>
</dbReference>
<dbReference type="GO" id="GO:0003677">
    <property type="term" value="F:DNA binding"/>
    <property type="evidence" value="ECO:0007669"/>
    <property type="project" value="UniProtKB-KW"/>
</dbReference>
<feature type="region of interest" description="Disordered" evidence="6">
    <location>
        <begin position="225"/>
        <end position="248"/>
    </location>
</feature>
<evidence type="ECO:0000256" key="2">
    <source>
        <dbReference type="ARBA" id="ARBA00022771"/>
    </source>
</evidence>
<gene>
    <name evidence="8" type="ORF">KI387_003517</name>
</gene>
<feature type="domain" description="C3H1-type" evidence="7">
    <location>
        <begin position="71"/>
        <end position="99"/>
    </location>
</feature>
<protein>
    <recommendedName>
        <fullName evidence="7">C3H1-type domain-containing protein</fullName>
    </recommendedName>
</protein>
<feature type="zinc finger region" description="C3H1-type" evidence="5">
    <location>
        <begin position="71"/>
        <end position="99"/>
    </location>
</feature>
<feature type="domain" description="C3H1-type" evidence="7">
    <location>
        <begin position="117"/>
        <end position="145"/>
    </location>
</feature>
<feature type="region of interest" description="Disordered" evidence="6">
    <location>
        <begin position="354"/>
        <end position="404"/>
    </location>
</feature>
<keyword evidence="9" id="KW-1185">Reference proteome</keyword>
<proteinExistence type="predicted"/>
<dbReference type="GO" id="GO:0008270">
    <property type="term" value="F:zinc ion binding"/>
    <property type="evidence" value="ECO:0007669"/>
    <property type="project" value="UniProtKB-KW"/>
</dbReference>
<dbReference type="GO" id="GO:0003729">
    <property type="term" value="F:mRNA binding"/>
    <property type="evidence" value="ECO:0007669"/>
    <property type="project" value="TreeGrafter"/>
</dbReference>
<evidence type="ECO:0000256" key="6">
    <source>
        <dbReference type="SAM" id="MobiDB-lite"/>
    </source>
</evidence>
<dbReference type="PANTHER" id="PTHR12506:SF50">
    <property type="entry name" value="ZINC FINGER CCCH DOMAIN-CONTAINING PROTEIN 26"/>
    <property type="match status" value="1"/>
</dbReference>
<feature type="domain" description="C3H1-type" evidence="7">
    <location>
        <begin position="29"/>
        <end position="57"/>
    </location>
</feature>
<evidence type="ECO:0000313" key="9">
    <source>
        <dbReference type="Proteomes" id="UP000824469"/>
    </source>
</evidence>
<dbReference type="Gene3D" id="2.30.30.1190">
    <property type="match status" value="1"/>
</dbReference>
<name>A0AA38GYN3_TAXCH</name>
<dbReference type="InterPro" id="IPR050974">
    <property type="entry name" value="Plant_ZF_CCCH"/>
</dbReference>
<feature type="compositionally biased region" description="Polar residues" evidence="6">
    <location>
        <begin position="373"/>
        <end position="390"/>
    </location>
</feature>
<dbReference type="SUPFAM" id="SSF90229">
    <property type="entry name" value="CCCH zinc finger"/>
    <property type="match status" value="5"/>
</dbReference>
<dbReference type="InterPro" id="IPR036855">
    <property type="entry name" value="Znf_CCCH_sf"/>
</dbReference>
<dbReference type="SMART" id="SM00356">
    <property type="entry name" value="ZnF_C3H1"/>
    <property type="match status" value="5"/>
</dbReference>
<evidence type="ECO:0000256" key="5">
    <source>
        <dbReference type="PROSITE-ProRule" id="PRU00723"/>
    </source>
</evidence>
<feature type="zinc finger region" description="C3H1-type" evidence="5">
    <location>
        <begin position="273"/>
        <end position="301"/>
    </location>
</feature>
<evidence type="ECO:0000313" key="8">
    <source>
        <dbReference type="EMBL" id="KAH9331409.1"/>
    </source>
</evidence>
<evidence type="ECO:0000256" key="1">
    <source>
        <dbReference type="ARBA" id="ARBA00022723"/>
    </source>
</evidence>
<feature type="zinc finger region" description="C3H1-type" evidence="5">
    <location>
        <begin position="29"/>
        <end position="57"/>
    </location>
</feature>
<dbReference type="PROSITE" id="PS50103">
    <property type="entry name" value="ZF_C3H1"/>
    <property type="match status" value="5"/>
</dbReference>
<feature type="non-terminal residue" evidence="8">
    <location>
        <position position="1"/>
    </location>
</feature>
<dbReference type="AlphaFoldDB" id="A0AA38GYN3"/>
<dbReference type="EMBL" id="JAHRHJ020000001">
    <property type="protein sequence ID" value="KAH9331409.1"/>
    <property type="molecule type" value="Genomic_DNA"/>
</dbReference>
<dbReference type="InterPro" id="IPR000571">
    <property type="entry name" value="Znf_CCCH"/>
</dbReference>
<comment type="caution">
    <text evidence="8">The sequence shown here is derived from an EMBL/GenBank/DDBJ whole genome shotgun (WGS) entry which is preliminary data.</text>
</comment>
<feature type="domain" description="C3H1-type" evidence="7">
    <location>
        <begin position="273"/>
        <end position="301"/>
    </location>
</feature>